<dbReference type="Pfam" id="PF00069">
    <property type="entry name" value="Pkinase"/>
    <property type="match status" value="1"/>
</dbReference>
<evidence type="ECO:0000313" key="6">
    <source>
        <dbReference type="Proteomes" id="UP000789508"/>
    </source>
</evidence>
<dbReference type="PANTHER" id="PTHR27001">
    <property type="entry name" value="OS01G0253100 PROTEIN"/>
    <property type="match status" value="1"/>
</dbReference>
<feature type="binding site" evidence="3">
    <location>
        <position position="39"/>
    </location>
    <ligand>
        <name>ATP</name>
        <dbReference type="ChEBI" id="CHEBI:30616"/>
    </ligand>
</feature>
<organism evidence="5 6">
    <name type="scientific">Ambispora leptoticha</name>
    <dbReference type="NCBI Taxonomy" id="144679"/>
    <lineage>
        <taxon>Eukaryota</taxon>
        <taxon>Fungi</taxon>
        <taxon>Fungi incertae sedis</taxon>
        <taxon>Mucoromycota</taxon>
        <taxon>Glomeromycotina</taxon>
        <taxon>Glomeromycetes</taxon>
        <taxon>Archaeosporales</taxon>
        <taxon>Ambisporaceae</taxon>
        <taxon>Ambispora</taxon>
    </lineage>
</organism>
<keyword evidence="1 3" id="KW-0547">Nucleotide-binding</keyword>
<dbReference type="GO" id="GO:0005886">
    <property type="term" value="C:plasma membrane"/>
    <property type="evidence" value="ECO:0007669"/>
    <property type="project" value="TreeGrafter"/>
</dbReference>
<dbReference type="PROSITE" id="PS00107">
    <property type="entry name" value="PROTEIN_KINASE_ATP"/>
    <property type="match status" value="1"/>
</dbReference>
<proteinExistence type="predicted"/>
<dbReference type="GO" id="GO:0004672">
    <property type="term" value="F:protein kinase activity"/>
    <property type="evidence" value="ECO:0007669"/>
    <property type="project" value="InterPro"/>
</dbReference>
<gene>
    <name evidence="5" type="ORF">ALEPTO_LOCUS9069</name>
</gene>
<evidence type="ECO:0000313" key="5">
    <source>
        <dbReference type="EMBL" id="CAG8623576.1"/>
    </source>
</evidence>
<evidence type="ECO:0000259" key="4">
    <source>
        <dbReference type="PROSITE" id="PS50011"/>
    </source>
</evidence>
<feature type="domain" description="Protein kinase" evidence="4">
    <location>
        <begin position="7"/>
        <end position="189"/>
    </location>
</feature>
<feature type="non-terminal residue" evidence="5">
    <location>
        <position position="189"/>
    </location>
</feature>
<dbReference type="OrthoDB" id="6718656at2759"/>
<dbReference type="AlphaFoldDB" id="A0A9N9GQZ9"/>
<dbReference type="GO" id="GO:0005524">
    <property type="term" value="F:ATP binding"/>
    <property type="evidence" value="ECO:0007669"/>
    <property type="project" value="UniProtKB-UniRule"/>
</dbReference>
<keyword evidence="6" id="KW-1185">Reference proteome</keyword>
<dbReference type="InterPro" id="IPR017441">
    <property type="entry name" value="Protein_kinase_ATP_BS"/>
</dbReference>
<dbReference type="SUPFAM" id="SSF56112">
    <property type="entry name" value="Protein kinase-like (PK-like)"/>
    <property type="match status" value="1"/>
</dbReference>
<comment type="caution">
    <text evidence="5">The sequence shown here is derived from an EMBL/GenBank/DDBJ whole genome shotgun (WGS) entry which is preliminary data.</text>
</comment>
<dbReference type="PROSITE" id="PS50011">
    <property type="entry name" value="PROTEIN_KINASE_DOM"/>
    <property type="match status" value="1"/>
</dbReference>
<protein>
    <submittedName>
        <fullName evidence="5">2312_t:CDS:1</fullName>
    </submittedName>
</protein>
<dbReference type="Gene3D" id="1.10.510.10">
    <property type="entry name" value="Transferase(Phosphotransferase) domain 1"/>
    <property type="match status" value="1"/>
</dbReference>
<dbReference type="PANTHER" id="PTHR27001:SF931">
    <property type="entry name" value="OS11G0664100 PROTEIN"/>
    <property type="match status" value="1"/>
</dbReference>
<dbReference type="InterPro" id="IPR000719">
    <property type="entry name" value="Prot_kinase_dom"/>
</dbReference>
<sequence>WIEYDTFRNIEEVGRGGFSVVYKTSYKRQYETYEDVAIKIIKDSHKNNQLFLNELKAYHELGNYFGISMDKNSGDFILVLNYAEFGSLRENLVDIFKLEWKVKLKLLCDIINDLSNIHSKNFIHRNLHPGNILLKGQYEAYIDLGSSISVDEKQNGIIYGVLPYLAPEKYNRSNKLENIQKTNNKKLIS</sequence>
<dbReference type="InterPro" id="IPR011009">
    <property type="entry name" value="Kinase-like_dom_sf"/>
</dbReference>
<evidence type="ECO:0000256" key="2">
    <source>
        <dbReference type="ARBA" id="ARBA00022840"/>
    </source>
</evidence>
<evidence type="ECO:0000256" key="1">
    <source>
        <dbReference type="ARBA" id="ARBA00022741"/>
    </source>
</evidence>
<dbReference type="EMBL" id="CAJVPS010006275">
    <property type="protein sequence ID" value="CAG8623576.1"/>
    <property type="molecule type" value="Genomic_DNA"/>
</dbReference>
<dbReference type="Proteomes" id="UP000789508">
    <property type="component" value="Unassembled WGS sequence"/>
</dbReference>
<reference evidence="5" key="1">
    <citation type="submission" date="2021-06" db="EMBL/GenBank/DDBJ databases">
        <authorList>
            <person name="Kallberg Y."/>
            <person name="Tangrot J."/>
            <person name="Rosling A."/>
        </authorList>
    </citation>
    <scope>NUCLEOTIDE SEQUENCE</scope>
    <source>
        <strain evidence="5">FL130A</strain>
    </source>
</reference>
<evidence type="ECO:0000256" key="3">
    <source>
        <dbReference type="PROSITE-ProRule" id="PRU10141"/>
    </source>
</evidence>
<accession>A0A9N9GQZ9</accession>
<name>A0A9N9GQZ9_9GLOM</name>
<keyword evidence="2 3" id="KW-0067">ATP-binding</keyword>